<reference evidence="2 3" key="1">
    <citation type="journal article" date="2011" name="PLoS Genet.">
        <title>Comparative genomic analysis of human fungal pathogens causing paracoccidioidomycosis.</title>
        <authorList>
            <person name="Desjardins C.A."/>
            <person name="Champion M.D."/>
            <person name="Holder J.W."/>
            <person name="Muszewska A."/>
            <person name="Goldberg J."/>
            <person name="Bailao A.M."/>
            <person name="Brigido M.M."/>
            <person name="Ferreira M.E."/>
            <person name="Garcia A.M."/>
            <person name="Grynberg M."/>
            <person name="Gujja S."/>
            <person name="Heiman D.I."/>
            <person name="Henn M.R."/>
            <person name="Kodira C.D."/>
            <person name="Leon-Narvaez H."/>
            <person name="Longo L.V."/>
            <person name="Ma L.J."/>
            <person name="Malavazi I."/>
            <person name="Matsuo A.L."/>
            <person name="Morais F.V."/>
            <person name="Pereira M."/>
            <person name="Rodriguez-Brito S."/>
            <person name="Sakthikumar S."/>
            <person name="Salem-Izacc S.M."/>
            <person name="Sykes S.M."/>
            <person name="Teixeira M.M."/>
            <person name="Vallejo M.C."/>
            <person name="Walter M.E."/>
            <person name="Yandava C."/>
            <person name="Young S."/>
            <person name="Zeng Q."/>
            <person name="Zucker J."/>
            <person name="Felipe M.S."/>
            <person name="Goldman G.H."/>
            <person name="Haas B.J."/>
            <person name="McEwen J.G."/>
            <person name="Nino-Vega G."/>
            <person name="Puccia R."/>
            <person name="San-Blas G."/>
            <person name="Soares C.M."/>
            <person name="Birren B.W."/>
            <person name="Cuomo C.A."/>
        </authorList>
    </citation>
    <scope>NUCLEOTIDE SEQUENCE [LARGE SCALE GENOMIC DNA]</scope>
    <source>
        <strain evidence="2 3">Pb18</strain>
    </source>
</reference>
<evidence type="ECO:0000256" key="1">
    <source>
        <dbReference type="SAM" id="MobiDB-lite"/>
    </source>
</evidence>
<dbReference type="InParanoid" id="A0A0A0HTM3"/>
<dbReference type="STRING" id="502780.A0A0A0HTM3"/>
<dbReference type="GO" id="GO:0030686">
    <property type="term" value="C:90S preribosome"/>
    <property type="evidence" value="ECO:0007669"/>
    <property type="project" value="TreeGrafter"/>
</dbReference>
<dbReference type="EMBL" id="KN275966">
    <property type="protein sequence ID" value="KGM91653.1"/>
    <property type="molecule type" value="Genomic_DNA"/>
</dbReference>
<sequence length="128" mass="14594">MEVQSVSQKKDVVRQSHRKKGTESREDKQRLAEARQKYGRGKQINAKSAKDKKLRSNLKNLEAKYKDAALKAKDAEILLEAEGGYLEPEGELEKTYKVRQKDIKESVGIETAQKGFELKLGRLGTVYR</sequence>
<evidence type="ECO:0000313" key="2">
    <source>
        <dbReference type="EMBL" id="KGM91653.1"/>
    </source>
</evidence>
<dbReference type="PANTHER" id="PTHR14085:SF3">
    <property type="entry name" value="WD REPEAT-CONTAINING PROTEIN 46"/>
    <property type="match status" value="1"/>
</dbReference>
<evidence type="ECO:0000313" key="3">
    <source>
        <dbReference type="Proteomes" id="UP000001628"/>
    </source>
</evidence>
<dbReference type="PANTHER" id="PTHR14085">
    <property type="entry name" value="WD-REPEAT PROTEIN BING4"/>
    <property type="match status" value="1"/>
</dbReference>
<dbReference type="RefSeq" id="XP_010762607.1">
    <property type="nucleotide sequence ID" value="XM_010764305.1"/>
</dbReference>
<dbReference type="InterPro" id="IPR040315">
    <property type="entry name" value="WDR46/Utp7"/>
</dbReference>
<proteinExistence type="predicted"/>
<dbReference type="KEGG" id="pbn:PADG_12223"/>
<dbReference type="GeneID" id="22588120"/>
<dbReference type="AlphaFoldDB" id="A0A0A0HTM3"/>
<organism evidence="2 3">
    <name type="scientific">Paracoccidioides brasiliensis (strain Pb18)</name>
    <dbReference type="NCBI Taxonomy" id="502780"/>
    <lineage>
        <taxon>Eukaryota</taxon>
        <taxon>Fungi</taxon>
        <taxon>Dikarya</taxon>
        <taxon>Ascomycota</taxon>
        <taxon>Pezizomycotina</taxon>
        <taxon>Eurotiomycetes</taxon>
        <taxon>Eurotiomycetidae</taxon>
        <taxon>Onygenales</taxon>
        <taxon>Ajellomycetaceae</taxon>
        <taxon>Paracoccidioides</taxon>
    </lineage>
</organism>
<dbReference type="eggNOG" id="KOG1272">
    <property type="taxonomic scope" value="Eukaryota"/>
</dbReference>
<accession>A0A0A0HTM3</accession>
<dbReference type="HOGENOM" id="CLU_1960254_0_0_1"/>
<feature type="region of interest" description="Disordered" evidence="1">
    <location>
        <begin position="1"/>
        <end position="52"/>
    </location>
</feature>
<keyword evidence="3" id="KW-1185">Reference proteome</keyword>
<gene>
    <name evidence="2" type="ORF">PADG_12223</name>
</gene>
<dbReference type="Proteomes" id="UP000001628">
    <property type="component" value="Unassembled WGS sequence"/>
</dbReference>
<feature type="compositionally biased region" description="Basic and acidic residues" evidence="1">
    <location>
        <begin position="21"/>
        <end position="36"/>
    </location>
</feature>
<protein>
    <submittedName>
        <fullName evidence="2">Uncharacterized protein</fullName>
    </submittedName>
</protein>
<dbReference type="GO" id="GO:0000462">
    <property type="term" value="P:maturation of SSU-rRNA from tricistronic rRNA transcript (SSU-rRNA, 5.8S rRNA, LSU-rRNA)"/>
    <property type="evidence" value="ECO:0007669"/>
    <property type="project" value="TreeGrafter"/>
</dbReference>
<dbReference type="VEuPathDB" id="FungiDB:PADG_12223"/>
<name>A0A0A0HTM3_PARBD</name>
<dbReference type="GO" id="GO:0032040">
    <property type="term" value="C:small-subunit processome"/>
    <property type="evidence" value="ECO:0007669"/>
    <property type="project" value="TreeGrafter"/>
</dbReference>